<dbReference type="Proteomes" id="UP000179362">
    <property type="component" value="Unassembled WGS sequence"/>
</dbReference>
<evidence type="ECO:0000259" key="3">
    <source>
        <dbReference type="PROSITE" id="PS51186"/>
    </source>
</evidence>
<dbReference type="InterPro" id="IPR016181">
    <property type="entry name" value="Acyl_CoA_acyltransferase"/>
</dbReference>
<dbReference type="EMBL" id="MFTA01000004">
    <property type="protein sequence ID" value="OGI53044.1"/>
    <property type="molecule type" value="Genomic_DNA"/>
</dbReference>
<accession>A0A1F6U6P2</accession>
<keyword evidence="1" id="KW-0808">Transferase</keyword>
<dbReference type="Gene3D" id="3.40.630.30">
    <property type="match status" value="1"/>
</dbReference>
<organism evidence="4 5">
    <name type="scientific">Candidatus Muproteobacteria bacterium RIFCSPHIGHO2_02_FULL_65_16</name>
    <dbReference type="NCBI Taxonomy" id="1817766"/>
    <lineage>
        <taxon>Bacteria</taxon>
        <taxon>Pseudomonadati</taxon>
        <taxon>Pseudomonadota</taxon>
        <taxon>Candidatus Muproteobacteria</taxon>
    </lineage>
</organism>
<keyword evidence="2" id="KW-0012">Acyltransferase</keyword>
<dbReference type="PANTHER" id="PTHR43420">
    <property type="entry name" value="ACETYLTRANSFERASE"/>
    <property type="match status" value="1"/>
</dbReference>
<dbReference type="Pfam" id="PF00583">
    <property type="entry name" value="Acetyltransf_1"/>
    <property type="match status" value="1"/>
</dbReference>
<feature type="domain" description="N-acetyltransferase" evidence="3">
    <location>
        <begin position="5"/>
        <end position="150"/>
    </location>
</feature>
<protein>
    <recommendedName>
        <fullName evidence="3">N-acetyltransferase domain-containing protein</fullName>
    </recommendedName>
</protein>
<evidence type="ECO:0000313" key="5">
    <source>
        <dbReference type="Proteomes" id="UP000179362"/>
    </source>
</evidence>
<dbReference type="SUPFAM" id="SSF55729">
    <property type="entry name" value="Acyl-CoA N-acyltransferases (Nat)"/>
    <property type="match status" value="1"/>
</dbReference>
<comment type="caution">
    <text evidence="4">The sequence shown here is derived from an EMBL/GenBank/DDBJ whole genome shotgun (WGS) entry which is preliminary data.</text>
</comment>
<name>A0A1F6U6P2_9PROT</name>
<evidence type="ECO:0000313" key="4">
    <source>
        <dbReference type="EMBL" id="OGI53044.1"/>
    </source>
</evidence>
<proteinExistence type="predicted"/>
<dbReference type="PANTHER" id="PTHR43420:SF44">
    <property type="entry name" value="ACETYLTRANSFERASE YPEA"/>
    <property type="match status" value="1"/>
</dbReference>
<gene>
    <name evidence="4" type="ORF">A3B81_06855</name>
</gene>
<sequence length="159" mass="17459">MQRTPRIRRARLADLAALLALEARFPTDRVSRTSFRRLIARGRAEVLVCADAGAIRGNAVVLFRARSRAARLYSLVVHPAHRGRGVAANLLAAAEAAARRRGCESMRLEVRPDNARALGLYERRGYAVLGAVADFYEDRTPALRMHKALGHGRPAAPGR</sequence>
<dbReference type="InterPro" id="IPR000182">
    <property type="entry name" value="GNAT_dom"/>
</dbReference>
<dbReference type="PROSITE" id="PS51186">
    <property type="entry name" value="GNAT"/>
    <property type="match status" value="1"/>
</dbReference>
<dbReference type="InterPro" id="IPR050680">
    <property type="entry name" value="YpeA/RimI_acetyltransf"/>
</dbReference>
<dbReference type="GO" id="GO:0016747">
    <property type="term" value="F:acyltransferase activity, transferring groups other than amino-acyl groups"/>
    <property type="evidence" value="ECO:0007669"/>
    <property type="project" value="InterPro"/>
</dbReference>
<dbReference type="AlphaFoldDB" id="A0A1F6U6P2"/>
<evidence type="ECO:0000256" key="2">
    <source>
        <dbReference type="ARBA" id="ARBA00023315"/>
    </source>
</evidence>
<evidence type="ECO:0000256" key="1">
    <source>
        <dbReference type="ARBA" id="ARBA00022679"/>
    </source>
</evidence>
<reference evidence="4 5" key="1">
    <citation type="journal article" date="2016" name="Nat. Commun.">
        <title>Thousands of microbial genomes shed light on interconnected biogeochemical processes in an aquifer system.</title>
        <authorList>
            <person name="Anantharaman K."/>
            <person name="Brown C.T."/>
            <person name="Hug L.A."/>
            <person name="Sharon I."/>
            <person name="Castelle C.J."/>
            <person name="Probst A.J."/>
            <person name="Thomas B.C."/>
            <person name="Singh A."/>
            <person name="Wilkins M.J."/>
            <person name="Karaoz U."/>
            <person name="Brodie E.L."/>
            <person name="Williams K.H."/>
            <person name="Hubbard S.S."/>
            <person name="Banfield J.F."/>
        </authorList>
    </citation>
    <scope>NUCLEOTIDE SEQUENCE [LARGE SCALE GENOMIC DNA]</scope>
</reference>